<dbReference type="InterPro" id="IPR018391">
    <property type="entry name" value="PQQ_b-propeller_rpt"/>
</dbReference>
<organism evidence="1 2">
    <name type="scientific">Pedobacter gandavensis</name>
    <dbReference type="NCBI Taxonomy" id="2679963"/>
    <lineage>
        <taxon>Bacteria</taxon>
        <taxon>Pseudomonadati</taxon>
        <taxon>Bacteroidota</taxon>
        <taxon>Sphingobacteriia</taxon>
        <taxon>Sphingobacteriales</taxon>
        <taxon>Sphingobacteriaceae</taxon>
        <taxon>Pedobacter</taxon>
    </lineage>
</organism>
<dbReference type="SUPFAM" id="SSF50998">
    <property type="entry name" value="Quinoprotein alcohol dehydrogenase-like"/>
    <property type="match status" value="1"/>
</dbReference>
<dbReference type="Proteomes" id="UP000636110">
    <property type="component" value="Unassembled WGS sequence"/>
</dbReference>
<dbReference type="SMART" id="SM00564">
    <property type="entry name" value="PQQ"/>
    <property type="match status" value="1"/>
</dbReference>
<gene>
    <name evidence="1" type="ORF">GM920_10060</name>
</gene>
<comment type="caution">
    <text evidence="1">The sequence shown here is derived from an EMBL/GenBank/DDBJ whole genome shotgun (WGS) entry which is preliminary data.</text>
</comment>
<accession>A0ABR6EVE8</accession>
<dbReference type="Gene3D" id="2.130.10.10">
    <property type="entry name" value="YVTN repeat-like/Quinoprotein amine dehydrogenase"/>
    <property type="match status" value="1"/>
</dbReference>
<name>A0ABR6EVE8_9SPHI</name>
<evidence type="ECO:0000313" key="1">
    <source>
        <dbReference type="EMBL" id="MBB2149250.1"/>
    </source>
</evidence>
<protein>
    <submittedName>
        <fullName evidence="1">PQQ-binding-like beta-propeller repeat protein</fullName>
    </submittedName>
</protein>
<evidence type="ECO:0000313" key="2">
    <source>
        <dbReference type="Proteomes" id="UP000636110"/>
    </source>
</evidence>
<reference evidence="1 2" key="1">
    <citation type="submission" date="2019-11" db="EMBL/GenBank/DDBJ databases">
        <title>Description of Pedobacter sp. LMG 31462T.</title>
        <authorList>
            <person name="Carlier A."/>
            <person name="Qi S."/>
            <person name="Vandamme P."/>
        </authorList>
    </citation>
    <scope>NUCLEOTIDE SEQUENCE [LARGE SCALE GENOMIC DNA]</scope>
    <source>
        <strain evidence="1 2">LMG 31462</strain>
    </source>
</reference>
<dbReference type="InterPro" id="IPR011047">
    <property type="entry name" value="Quinoprotein_ADH-like_sf"/>
</dbReference>
<dbReference type="InterPro" id="IPR015943">
    <property type="entry name" value="WD40/YVTN_repeat-like_dom_sf"/>
</dbReference>
<keyword evidence="2" id="KW-1185">Reference proteome</keyword>
<dbReference type="EMBL" id="WNXC01000002">
    <property type="protein sequence ID" value="MBB2149250.1"/>
    <property type="molecule type" value="Genomic_DNA"/>
</dbReference>
<sequence>MIKITRSTHRLSSPFLMLLSFLFFSLKSSSQPKVLWKFDTGTAIYGTATIHNQMVYFGSGNHNFYALNKISGKVVWKFKTN</sequence>
<proteinExistence type="predicted"/>